<comment type="caution">
    <text evidence="2">The sequence shown here is derived from an EMBL/GenBank/DDBJ whole genome shotgun (WGS) entry which is preliminary data.</text>
</comment>
<dbReference type="AlphaFoldDB" id="A0AAJ0B6T3"/>
<dbReference type="InterPro" id="IPR052895">
    <property type="entry name" value="HetReg/Transcr_Mod"/>
</dbReference>
<dbReference type="PANTHER" id="PTHR24148">
    <property type="entry name" value="ANKYRIN REPEAT DOMAIN-CONTAINING PROTEIN 39 HOMOLOG-RELATED"/>
    <property type="match status" value="1"/>
</dbReference>
<accession>A0AAJ0B6T3</accession>
<dbReference type="InterPro" id="IPR010730">
    <property type="entry name" value="HET"/>
</dbReference>
<reference evidence="2" key="1">
    <citation type="submission" date="2023-06" db="EMBL/GenBank/DDBJ databases">
        <title>Genome-scale phylogeny and comparative genomics of the fungal order Sordariales.</title>
        <authorList>
            <consortium name="Lawrence Berkeley National Laboratory"/>
            <person name="Hensen N."/>
            <person name="Bonometti L."/>
            <person name="Westerberg I."/>
            <person name="Brannstrom I.O."/>
            <person name="Guillou S."/>
            <person name="Cros-Aarteil S."/>
            <person name="Calhoun S."/>
            <person name="Haridas S."/>
            <person name="Kuo A."/>
            <person name="Mondo S."/>
            <person name="Pangilinan J."/>
            <person name="Riley R."/>
            <person name="Labutti K."/>
            <person name="Andreopoulos B."/>
            <person name="Lipzen A."/>
            <person name="Chen C."/>
            <person name="Yanf M."/>
            <person name="Daum C."/>
            <person name="Ng V."/>
            <person name="Clum A."/>
            <person name="Steindorff A."/>
            <person name="Ohm R."/>
            <person name="Martin F."/>
            <person name="Silar P."/>
            <person name="Natvig D."/>
            <person name="Lalanne C."/>
            <person name="Gautier V."/>
            <person name="Ament-Velasquez S.L."/>
            <person name="Kruys A."/>
            <person name="Hutchinson M.I."/>
            <person name="Powell A.J."/>
            <person name="Barry K."/>
            <person name="Miller A.N."/>
            <person name="Grigoriev I.V."/>
            <person name="Debuchy R."/>
            <person name="Gladieux P."/>
            <person name="Thoren M.H."/>
            <person name="Johannesson H."/>
        </authorList>
    </citation>
    <scope>NUCLEOTIDE SEQUENCE</scope>
    <source>
        <strain evidence="2">PSN4</strain>
    </source>
</reference>
<sequence>MVQYDKLDAKNADIRLLRLLPGKKDAPICCTLRVVSLNKKPEFDALSYVWGDPTATKTISVDGEDFEATSNLEAALRALRSRHKLRTLWVDAICINQRDVAEKNSQVPLMSRIYQNATRVVPWLGPSNPSVDIAISYIEAFIEKRLTWRSSIWLKLRVAAAVSTKAKKRYILAVLQAAEGASLLLASPYWTRMWTFQEYYVPTKEPMCRRGSLEFKFRAETLVEVAERAMKLNDLVRRLDWEEDETARYERHYSSIGESHDTIPGSLAFTQSRFTDTEPVLSPYLALLLHQTYGRRCSDPRDKVFALYGALEPKARGLLPPPDYSKPISTVFLETTTYLINHERILPYDACELATAGSPSNNDKYPSWLLDFTSVLERPRLIHPSADTGAEAVSLQLPQVSADFKTLSISAKILGRISMLFPLEDTPFGVFQQLKTLVNVHTPQLENQSAGSERPDHAGRMILPSLAGLCFASYAYECEDSAAEILDTFRDVLGTLTALEPIDYGRPGTARFTLMSGVSKLAGKTLFSTERGRWGVHWWGRAPEAGDIIVLPAMNQPVLILRELLPITGEQCPYYEMIGVACIAGLLANFEPDEELLRDIEQIPLERFHIR</sequence>
<dbReference type="EMBL" id="MU839839">
    <property type="protein sequence ID" value="KAK1752769.1"/>
    <property type="molecule type" value="Genomic_DNA"/>
</dbReference>
<gene>
    <name evidence="2" type="ORF">QBC47DRAFT_389238</name>
</gene>
<dbReference type="Pfam" id="PF06985">
    <property type="entry name" value="HET"/>
    <property type="match status" value="1"/>
</dbReference>
<dbReference type="PANTHER" id="PTHR24148:SF64">
    <property type="entry name" value="HETEROKARYON INCOMPATIBILITY DOMAIN-CONTAINING PROTEIN"/>
    <property type="match status" value="1"/>
</dbReference>
<evidence type="ECO:0000313" key="3">
    <source>
        <dbReference type="Proteomes" id="UP001239445"/>
    </source>
</evidence>
<organism evidence="2 3">
    <name type="scientific">Echria macrotheca</name>
    <dbReference type="NCBI Taxonomy" id="438768"/>
    <lineage>
        <taxon>Eukaryota</taxon>
        <taxon>Fungi</taxon>
        <taxon>Dikarya</taxon>
        <taxon>Ascomycota</taxon>
        <taxon>Pezizomycotina</taxon>
        <taxon>Sordariomycetes</taxon>
        <taxon>Sordariomycetidae</taxon>
        <taxon>Sordariales</taxon>
        <taxon>Schizotheciaceae</taxon>
        <taxon>Echria</taxon>
    </lineage>
</organism>
<name>A0AAJ0B6T3_9PEZI</name>
<feature type="domain" description="Heterokaryon incompatibility" evidence="1">
    <location>
        <begin position="43"/>
        <end position="198"/>
    </location>
</feature>
<keyword evidence="3" id="KW-1185">Reference proteome</keyword>
<evidence type="ECO:0000259" key="1">
    <source>
        <dbReference type="Pfam" id="PF06985"/>
    </source>
</evidence>
<protein>
    <submittedName>
        <fullName evidence="2">Heterokaryon incompatibility protein-domain-containing protein</fullName>
    </submittedName>
</protein>
<dbReference type="Proteomes" id="UP001239445">
    <property type="component" value="Unassembled WGS sequence"/>
</dbReference>
<proteinExistence type="predicted"/>
<evidence type="ECO:0000313" key="2">
    <source>
        <dbReference type="EMBL" id="KAK1752769.1"/>
    </source>
</evidence>